<sequence>MVDKRDQPPFPDEKFVECEINTIVAKGMVKRDSLKNLLSSMYKQIGIRFIMRDYIVIITAFVLMAFFMYVVTTNGQERYNTHTNYYGIIMLVSPILYIVLSIFPFIQNKLNGTFEVEMSCKYNIYQIAAFRMLIFSILCFLLNTVWIISMALKFSSVHFVQAFLISTTSLLLFSLLFIYVLSIIKTLAAKIGIIFCWIGINLLLVMLDSAIYYQFLVSVPWYLYGTIICLSTCLYVKKMKEFMRHNKMRGANGYVNG</sequence>
<dbReference type="AlphaFoldDB" id="A0A0Q3VI10"/>
<evidence type="ECO:0000313" key="2">
    <source>
        <dbReference type="EMBL" id="KQL19667.1"/>
    </source>
</evidence>
<dbReference type="PATRIC" id="fig|1637975.4.peg.2783"/>
<comment type="caution">
    <text evidence="2">The sequence shown here is derived from an EMBL/GenBank/DDBJ whole genome shotgun (WGS) entry which is preliminary data.</text>
</comment>
<feature type="transmembrane region" description="Helical" evidence="1">
    <location>
        <begin position="221"/>
        <end position="237"/>
    </location>
</feature>
<feature type="transmembrane region" description="Helical" evidence="1">
    <location>
        <begin position="193"/>
        <end position="215"/>
    </location>
</feature>
<organism evidence="2 3">
    <name type="scientific">Cytobacillus solani</name>
    <dbReference type="NCBI Taxonomy" id="1637975"/>
    <lineage>
        <taxon>Bacteria</taxon>
        <taxon>Bacillati</taxon>
        <taxon>Bacillota</taxon>
        <taxon>Bacilli</taxon>
        <taxon>Bacillales</taxon>
        <taxon>Bacillaceae</taxon>
        <taxon>Cytobacillus</taxon>
    </lineage>
</organism>
<feature type="transmembrane region" description="Helical" evidence="1">
    <location>
        <begin position="127"/>
        <end position="148"/>
    </location>
</feature>
<protein>
    <submittedName>
        <fullName evidence="2">Uncharacterized protein</fullName>
    </submittedName>
</protein>
<keyword evidence="1" id="KW-0472">Membrane</keyword>
<name>A0A0Q3VI10_9BACI</name>
<accession>A0A0Q3VI10</accession>
<keyword evidence="3" id="KW-1185">Reference proteome</keyword>
<dbReference type="STRING" id="1637975.AN957_14550"/>
<feature type="transmembrane region" description="Helical" evidence="1">
    <location>
        <begin position="54"/>
        <end position="72"/>
    </location>
</feature>
<gene>
    <name evidence="2" type="ORF">AN957_14550</name>
</gene>
<dbReference type="EMBL" id="LJIX01000006">
    <property type="protein sequence ID" value="KQL19667.1"/>
    <property type="molecule type" value="Genomic_DNA"/>
</dbReference>
<dbReference type="Proteomes" id="UP000050996">
    <property type="component" value="Unassembled WGS sequence"/>
</dbReference>
<keyword evidence="1" id="KW-1133">Transmembrane helix</keyword>
<evidence type="ECO:0000313" key="3">
    <source>
        <dbReference type="Proteomes" id="UP000050996"/>
    </source>
</evidence>
<evidence type="ECO:0000256" key="1">
    <source>
        <dbReference type="SAM" id="Phobius"/>
    </source>
</evidence>
<keyword evidence="1" id="KW-0812">Transmembrane</keyword>
<proteinExistence type="predicted"/>
<feature type="transmembrane region" description="Helical" evidence="1">
    <location>
        <begin position="84"/>
        <end position="106"/>
    </location>
</feature>
<feature type="transmembrane region" description="Helical" evidence="1">
    <location>
        <begin position="160"/>
        <end position="181"/>
    </location>
</feature>
<reference evidence="2 3" key="1">
    <citation type="submission" date="2015-09" db="EMBL/GenBank/DDBJ databases">
        <title>Genome sequencing project for genomic taxonomy and phylogenomics of Bacillus-like bacteria.</title>
        <authorList>
            <person name="Liu B."/>
            <person name="Wang J."/>
            <person name="Zhu Y."/>
            <person name="Liu G."/>
            <person name="Chen Q."/>
            <person name="Chen Z."/>
            <person name="Lan J."/>
            <person name="Che J."/>
            <person name="Ge C."/>
            <person name="Shi H."/>
            <person name="Pan Z."/>
            <person name="Liu X."/>
        </authorList>
    </citation>
    <scope>NUCLEOTIDE SEQUENCE [LARGE SCALE GENOMIC DNA]</scope>
    <source>
        <strain evidence="2 3">FJAT-18043</strain>
    </source>
</reference>
<dbReference type="RefSeq" id="WP_053476200.1">
    <property type="nucleotide sequence ID" value="NZ_CP041305.1"/>
</dbReference>